<dbReference type="PROSITE" id="PS01039">
    <property type="entry name" value="SBP_BACTERIAL_3"/>
    <property type="match status" value="1"/>
</dbReference>
<name>A0A2A9CWL9_9MICO</name>
<keyword evidence="3 5" id="KW-0732">Signal</keyword>
<feature type="chain" id="PRO_5013106290" evidence="5">
    <location>
        <begin position="33"/>
        <end position="328"/>
    </location>
</feature>
<evidence type="ECO:0000256" key="5">
    <source>
        <dbReference type="SAM" id="SignalP"/>
    </source>
</evidence>
<feature type="domain" description="Solute-binding protein family 3/N-terminal" evidence="6">
    <location>
        <begin position="90"/>
        <end position="313"/>
    </location>
</feature>
<keyword evidence="8" id="KW-1185">Reference proteome</keyword>
<proteinExistence type="inferred from homology"/>
<dbReference type="GO" id="GO:0006865">
    <property type="term" value="P:amino acid transport"/>
    <property type="evidence" value="ECO:0007669"/>
    <property type="project" value="TreeGrafter"/>
</dbReference>
<dbReference type="EMBL" id="PDJD01000001">
    <property type="protein sequence ID" value="PFG18803.1"/>
    <property type="molecule type" value="Genomic_DNA"/>
</dbReference>
<evidence type="ECO:0000256" key="4">
    <source>
        <dbReference type="RuleBase" id="RU003744"/>
    </source>
</evidence>
<dbReference type="InterPro" id="IPR018313">
    <property type="entry name" value="SBP_3_CS"/>
</dbReference>
<dbReference type="SMART" id="SM00062">
    <property type="entry name" value="PBPb"/>
    <property type="match status" value="1"/>
</dbReference>
<dbReference type="PROSITE" id="PS51257">
    <property type="entry name" value="PROKAR_LIPOPROTEIN"/>
    <property type="match status" value="1"/>
</dbReference>
<accession>A0A2A9CWL9</accession>
<evidence type="ECO:0000256" key="2">
    <source>
        <dbReference type="ARBA" id="ARBA00022448"/>
    </source>
</evidence>
<dbReference type="OrthoDB" id="9807888at2"/>
<dbReference type="RefSeq" id="WP_098468036.1">
    <property type="nucleotide sequence ID" value="NZ_PDJD01000001.1"/>
</dbReference>
<dbReference type="CDD" id="cd13690">
    <property type="entry name" value="PBP2_GluB"/>
    <property type="match status" value="1"/>
</dbReference>
<feature type="signal peptide" evidence="5">
    <location>
        <begin position="1"/>
        <end position="32"/>
    </location>
</feature>
<dbReference type="PANTHER" id="PTHR30085">
    <property type="entry name" value="AMINO ACID ABC TRANSPORTER PERMEASE"/>
    <property type="match status" value="1"/>
</dbReference>
<dbReference type="SUPFAM" id="SSF53850">
    <property type="entry name" value="Periplasmic binding protein-like II"/>
    <property type="match status" value="1"/>
</dbReference>
<dbReference type="InterPro" id="IPR001638">
    <property type="entry name" value="Solute-binding_3/MltF_N"/>
</dbReference>
<dbReference type="Proteomes" id="UP000224915">
    <property type="component" value="Unassembled WGS sequence"/>
</dbReference>
<evidence type="ECO:0000313" key="7">
    <source>
        <dbReference type="EMBL" id="PFG18803.1"/>
    </source>
</evidence>
<keyword evidence="2" id="KW-0813">Transport</keyword>
<evidence type="ECO:0000256" key="3">
    <source>
        <dbReference type="ARBA" id="ARBA00022729"/>
    </source>
</evidence>
<comment type="similarity">
    <text evidence="1 4">Belongs to the bacterial solute-binding protein 3 family.</text>
</comment>
<dbReference type="Gene3D" id="3.40.190.10">
    <property type="entry name" value="Periplasmic binding protein-like II"/>
    <property type="match status" value="2"/>
</dbReference>
<evidence type="ECO:0000313" key="8">
    <source>
        <dbReference type="Proteomes" id="UP000224915"/>
    </source>
</evidence>
<protein>
    <submittedName>
        <fullName evidence="7">Amino acid ABC transporter substrate-binding protein (PAAT family)</fullName>
    </submittedName>
</protein>
<evidence type="ECO:0000259" key="6">
    <source>
        <dbReference type="SMART" id="SM00062"/>
    </source>
</evidence>
<organism evidence="7 8">
    <name type="scientific">Serinibacter salmoneus</name>
    <dbReference type="NCBI Taxonomy" id="556530"/>
    <lineage>
        <taxon>Bacteria</taxon>
        <taxon>Bacillati</taxon>
        <taxon>Actinomycetota</taxon>
        <taxon>Actinomycetes</taxon>
        <taxon>Micrococcales</taxon>
        <taxon>Beutenbergiaceae</taxon>
        <taxon>Serinibacter</taxon>
    </lineage>
</organism>
<dbReference type="PANTHER" id="PTHR30085:SF6">
    <property type="entry name" value="ABC TRANSPORTER GLUTAMINE-BINDING PROTEIN GLNH"/>
    <property type="match status" value="1"/>
</dbReference>
<comment type="caution">
    <text evidence="7">The sequence shown here is derived from an EMBL/GenBank/DDBJ whole genome shotgun (WGS) entry which is preliminary data.</text>
</comment>
<sequence length="328" mass="34427">MRRPRPPWLRTLPVLALSGVLALTACTAGDGAADLGIVRPADAQDETHEEAVSTPAAAPECENVTASYDAAEDIAAASSPALSAIRERGRLVVGVSSDTYLMGARNSFTGQIEGFDIDIARDLAEAILGDPDALELQVITSADRIPALQSGDVDLVVRAFSITCDRWDEIAFSTEYYRSGQKLLVSTDSEATSLEDLAAMGDARVCAPAGTTTMSRVEEFDVTAVGGATHSACLVLFQQGLVDAIAGDDTILAGLSAQDPYAKVVGEAISVEPYGVGVQAGARELVAVVNAVLAQRVADGRWDESYDRWLADPLGTEGEPPQPVYGRT</sequence>
<dbReference type="GO" id="GO:0030288">
    <property type="term" value="C:outer membrane-bounded periplasmic space"/>
    <property type="evidence" value="ECO:0007669"/>
    <property type="project" value="TreeGrafter"/>
</dbReference>
<reference evidence="7 8" key="1">
    <citation type="submission" date="2017-10" db="EMBL/GenBank/DDBJ databases">
        <title>Sequencing the genomes of 1000 actinobacteria strains.</title>
        <authorList>
            <person name="Klenk H.-P."/>
        </authorList>
    </citation>
    <scope>NUCLEOTIDE SEQUENCE [LARGE SCALE GENOMIC DNA]</scope>
    <source>
        <strain evidence="7 8">DSM 21801</strain>
    </source>
</reference>
<dbReference type="Pfam" id="PF00497">
    <property type="entry name" value="SBP_bac_3"/>
    <property type="match status" value="1"/>
</dbReference>
<dbReference type="GO" id="GO:0005576">
    <property type="term" value="C:extracellular region"/>
    <property type="evidence" value="ECO:0007669"/>
    <property type="project" value="TreeGrafter"/>
</dbReference>
<evidence type="ECO:0000256" key="1">
    <source>
        <dbReference type="ARBA" id="ARBA00010333"/>
    </source>
</evidence>
<gene>
    <name evidence="7" type="ORF">ATL40_0347</name>
</gene>
<dbReference type="AlphaFoldDB" id="A0A2A9CWL9"/>
<dbReference type="InterPro" id="IPR051455">
    <property type="entry name" value="Bact_solute-bind_prot3"/>
</dbReference>